<name>A0A4Q7LSU5_9BURK</name>
<keyword evidence="4" id="KW-1185">Reference proteome</keyword>
<evidence type="ECO:0000256" key="1">
    <source>
        <dbReference type="SAM" id="MobiDB-lite"/>
    </source>
</evidence>
<evidence type="ECO:0000313" key="3">
    <source>
        <dbReference type="EMBL" id="RZS57916.1"/>
    </source>
</evidence>
<evidence type="ECO:0000256" key="2">
    <source>
        <dbReference type="SAM" id="SignalP"/>
    </source>
</evidence>
<proteinExistence type="predicted"/>
<dbReference type="EMBL" id="SGWV01000007">
    <property type="protein sequence ID" value="RZS57916.1"/>
    <property type="molecule type" value="Genomic_DNA"/>
</dbReference>
<reference evidence="3 4" key="1">
    <citation type="submission" date="2019-02" db="EMBL/GenBank/DDBJ databases">
        <title>Genomic Encyclopedia of Type Strains, Phase IV (KMG-IV): sequencing the most valuable type-strain genomes for metagenomic binning, comparative biology and taxonomic classification.</title>
        <authorList>
            <person name="Goeker M."/>
        </authorList>
    </citation>
    <scope>NUCLEOTIDE SEQUENCE [LARGE SCALE GENOMIC DNA]</scope>
    <source>
        <strain evidence="3 4">DSM 10617</strain>
    </source>
</reference>
<gene>
    <name evidence="3" type="ORF">EV685_0190</name>
</gene>
<sequence>MKAKLSMKPMSCSDLKKPLFVFACLGGLLMAAPAWSQATSDTAASGAGLGDKAREAGGAIARDAKTAGKAVAEGAKGVGGAAASAAKEVWGLAKDGAKAVGAAASSGYRAAKKEIVGSGGQSPAPVEDRSGSR</sequence>
<feature type="signal peptide" evidence="2">
    <location>
        <begin position="1"/>
        <end position="36"/>
    </location>
</feature>
<dbReference type="Proteomes" id="UP000293433">
    <property type="component" value="Unassembled WGS sequence"/>
</dbReference>
<protein>
    <submittedName>
        <fullName evidence="3">Uncharacterized protein</fullName>
    </submittedName>
</protein>
<comment type="caution">
    <text evidence="3">The sequence shown here is derived from an EMBL/GenBank/DDBJ whole genome shotgun (WGS) entry which is preliminary data.</text>
</comment>
<keyword evidence="2" id="KW-0732">Signal</keyword>
<accession>A0A4Q7LSU5</accession>
<dbReference type="RefSeq" id="WP_165396679.1">
    <property type="nucleotide sequence ID" value="NZ_SGWV01000007.1"/>
</dbReference>
<feature type="region of interest" description="Disordered" evidence="1">
    <location>
        <begin position="114"/>
        <end position="133"/>
    </location>
</feature>
<dbReference type="AlphaFoldDB" id="A0A4Q7LSU5"/>
<feature type="chain" id="PRO_5020950330" evidence="2">
    <location>
        <begin position="37"/>
        <end position="133"/>
    </location>
</feature>
<evidence type="ECO:0000313" key="4">
    <source>
        <dbReference type="Proteomes" id="UP000293433"/>
    </source>
</evidence>
<organism evidence="3 4">
    <name type="scientific">Sphaerotilus mobilis</name>
    <dbReference type="NCBI Taxonomy" id="47994"/>
    <lineage>
        <taxon>Bacteria</taxon>
        <taxon>Pseudomonadati</taxon>
        <taxon>Pseudomonadota</taxon>
        <taxon>Betaproteobacteria</taxon>
        <taxon>Burkholderiales</taxon>
        <taxon>Sphaerotilaceae</taxon>
        <taxon>Sphaerotilus</taxon>
    </lineage>
</organism>